<organism evidence="1 2">
    <name type="scientific">Mycobacterium alsense</name>
    <dbReference type="NCBI Taxonomy" id="324058"/>
    <lineage>
        <taxon>Bacteria</taxon>
        <taxon>Bacillati</taxon>
        <taxon>Actinomycetota</taxon>
        <taxon>Actinomycetes</taxon>
        <taxon>Mycobacteriales</taxon>
        <taxon>Mycobacteriaceae</taxon>
        <taxon>Mycobacterium</taxon>
    </lineage>
</organism>
<keyword evidence="2" id="KW-1185">Reference proteome</keyword>
<comment type="caution">
    <text evidence="1">The sequence shown here is derived from an EMBL/GenBank/DDBJ whole genome shotgun (WGS) entry which is preliminary data.</text>
</comment>
<evidence type="ECO:0000313" key="2">
    <source>
        <dbReference type="Proteomes" id="UP000192319"/>
    </source>
</evidence>
<name>A0ABX3R204_9MYCO</name>
<dbReference type="EMBL" id="MVHD01000073">
    <property type="protein sequence ID" value="OQZ88032.1"/>
    <property type="molecule type" value="Genomic_DNA"/>
</dbReference>
<accession>A0ABX3R204</accession>
<dbReference type="Proteomes" id="UP000192319">
    <property type="component" value="Unassembled WGS sequence"/>
</dbReference>
<evidence type="ECO:0000313" key="1">
    <source>
        <dbReference type="EMBL" id="OQZ88032.1"/>
    </source>
</evidence>
<proteinExistence type="predicted"/>
<protein>
    <submittedName>
        <fullName evidence="1">Uncharacterized protein</fullName>
    </submittedName>
</protein>
<reference evidence="1 2" key="1">
    <citation type="submission" date="2017-02" db="EMBL/GenBank/DDBJ databases">
        <title>The new phylogeny of genus Mycobacterium.</title>
        <authorList>
            <person name="Tortoli E."/>
            <person name="Trovato A."/>
            <person name="Cirillo D.M."/>
        </authorList>
    </citation>
    <scope>NUCLEOTIDE SEQUENCE [LARGE SCALE GENOMIC DNA]</scope>
    <source>
        <strain evidence="1 2">DSM 45230</strain>
    </source>
</reference>
<gene>
    <name evidence="1" type="ORF">BST11_24910</name>
</gene>
<sequence length="125" mass="13641">MGHAMNDATIERRDLPALPIPDEAPIDQFETYAVIRCGDVRAEIVRFAYWHPNDGVDTVAVSFDARLHVPDEGAGIADIHVDDPQPLFDVAQVAQRAAFLLDEARRHHATALPMTAAAGSEGSER</sequence>